<gene>
    <name evidence="3" type="ORF">I8755_32715</name>
</gene>
<feature type="region of interest" description="Disordered" evidence="1">
    <location>
        <begin position="1"/>
        <end position="32"/>
    </location>
</feature>
<sequence length="150" mass="16098">MFPETASTDHHRRTAPRTTARTTPSDEPSVGDLLSEISADVSRLVRDEIELAKAEIKQESTKAGKAVGMLGGAGYAGHVVVLMGSLTAIFALAHVVDIAWAALIVTAVWAVVAAVLYTTGRKRLRGVNLKPERTVESLKEDAQWARHPTS</sequence>
<dbReference type="Proteomes" id="UP000596130">
    <property type="component" value="Chromosome"/>
</dbReference>
<dbReference type="InterPro" id="IPR009937">
    <property type="entry name" value="Phage_holin_3_6"/>
</dbReference>
<evidence type="ECO:0000313" key="3">
    <source>
        <dbReference type="EMBL" id="QQC94124.1"/>
    </source>
</evidence>
<dbReference type="AlphaFoldDB" id="A0A4Q2GH07"/>
<dbReference type="Pfam" id="PF07332">
    <property type="entry name" value="Phage_holin_3_6"/>
    <property type="match status" value="1"/>
</dbReference>
<name>A0A4Q2GH07_9ACTN</name>
<reference evidence="3" key="1">
    <citation type="submission" date="2020-12" db="EMBL/GenBank/DDBJ databases">
        <title>Identification and biosynthesis of polyene macrolides produced by Streptomyces alfalfae Men-myco-93-63.</title>
        <authorList>
            <person name="Liu D."/>
            <person name="Li Y."/>
            <person name="Liu L."/>
            <person name="Han X."/>
            <person name="Shen F."/>
        </authorList>
    </citation>
    <scope>NUCLEOTIDE SEQUENCE [LARGE SCALE GENOMIC DNA]</scope>
    <source>
        <strain evidence="3">Men-myco-93-63</strain>
    </source>
</reference>
<keyword evidence="2" id="KW-1133">Transmembrane helix</keyword>
<dbReference type="OrthoDB" id="3216929at2"/>
<evidence type="ECO:0000256" key="1">
    <source>
        <dbReference type="SAM" id="MobiDB-lite"/>
    </source>
</evidence>
<organism evidence="3">
    <name type="scientific">Streptomyces alfalfae</name>
    <dbReference type="NCBI Taxonomy" id="1642299"/>
    <lineage>
        <taxon>Bacteria</taxon>
        <taxon>Bacillati</taxon>
        <taxon>Actinomycetota</taxon>
        <taxon>Actinomycetes</taxon>
        <taxon>Kitasatosporales</taxon>
        <taxon>Streptomycetaceae</taxon>
        <taxon>Streptomyces</taxon>
    </lineage>
</organism>
<proteinExistence type="predicted"/>
<accession>A0A4Q2GH07</accession>
<evidence type="ECO:0000256" key="2">
    <source>
        <dbReference type="SAM" id="Phobius"/>
    </source>
</evidence>
<feature type="transmembrane region" description="Helical" evidence="2">
    <location>
        <begin position="67"/>
        <end position="92"/>
    </location>
</feature>
<feature type="transmembrane region" description="Helical" evidence="2">
    <location>
        <begin position="98"/>
        <end position="117"/>
    </location>
</feature>
<keyword evidence="2" id="KW-0472">Membrane</keyword>
<protein>
    <submittedName>
        <fullName evidence="3">Phage holin family protein</fullName>
    </submittedName>
</protein>
<keyword evidence="2" id="KW-0812">Transmembrane</keyword>
<dbReference type="EMBL" id="CP065959">
    <property type="protein sequence ID" value="QQC94124.1"/>
    <property type="molecule type" value="Genomic_DNA"/>
</dbReference>